<feature type="transmembrane region" description="Helical" evidence="2">
    <location>
        <begin position="232"/>
        <end position="253"/>
    </location>
</feature>
<evidence type="ECO:0000313" key="5">
    <source>
        <dbReference type="Proteomes" id="UP000371977"/>
    </source>
</evidence>
<keyword evidence="2" id="KW-1133">Transmembrane helix</keyword>
<evidence type="ECO:0008006" key="6">
    <source>
        <dbReference type="Google" id="ProtNLM"/>
    </source>
</evidence>
<evidence type="ECO:0000256" key="1">
    <source>
        <dbReference type="SAM" id="MobiDB-lite"/>
    </source>
</evidence>
<gene>
    <name evidence="4" type="ORF">ESZ50_02235</name>
</gene>
<dbReference type="AlphaFoldDB" id="A0A6C2CAC2"/>
<accession>A0A6C2CAC2</accession>
<evidence type="ECO:0000313" key="4">
    <source>
        <dbReference type="EMBL" id="TYC50506.1"/>
    </source>
</evidence>
<keyword evidence="2" id="KW-0812">Transmembrane</keyword>
<feature type="chain" id="PRO_5025376943" description="Peptidase A2 domain-containing protein" evidence="3">
    <location>
        <begin position="34"/>
        <end position="1109"/>
    </location>
</feature>
<feature type="transmembrane region" description="Helical" evidence="2">
    <location>
        <begin position="354"/>
        <end position="382"/>
    </location>
</feature>
<feature type="transmembrane region" description="Helical" evidence="2">
    <location>
        <begin position="433"/>
        <end position="455"/>
    </location>
</feature>
<feature type="compositionally biased region" description="Polar residues" evidence="1">
    <location>
        <begin position="97"/>
        <end position="124"/>
    </location>
</feature>
<comment type="caution">
    <text evidence="4">The sequence shown here is derived from an EMBL/GenBank/DDBJ whole genome shotgun (WGS) entry which is preliminary data.</text>
</comment>
<feature type="transmembrane region" description="Helical" evidence="2">
    <location>
        <begin position="467"/>
        <end position="491"/>
    </location>
</feature>
<feature type="transmembrane region" description="Helical" evidence="2">
    <location>
        <begin position="274"/>
        <end position="297"/>
    </location>
</feature>
<reference evidence="4 5" key="1">
    <citation type="submission" date="2019-01" db="EMBL/GenBank/DDBJ databases">
        <title>Weissella sp. nov., a novel lactic acid bacterium isolated from animal feces.</title>
        <authorList>
            <person name="Wang L.-T."/>
        </authorList>
    </citation>
    <scope>NUCLEOTIDE SEQUENCE [LARGE SCALE GENOMIC DNA]</scope>
    <source>
        <strain evidence="4 5">8H-2</strain>
    </source>
</reference>
<evidence type="ECO:0000256" key="3">
    <source>
        <dbReference type="SAM" id="SignalP"/>
    </source>
</evidence>
<organism evidence="4 5">
    <name type="scientific">Weissella muntiaci</name>
    <dbReference type="NCBI Taxonomy" id="2508881"/>
    <lineage>
        <taxon>Bacteria</taxon>
        <taxon>Bacillati</taxon>
        <taxon>Bacillota</taxon>
        <taxon>Bacilli</taxon>
        <taxon>Lactobacillales</taxon>
        <taxon>Lactobacillaceae</taxon>
        <taxon>Weissella</taxon>
    </lineage>
</organism>
<name>A0A6C2CAC2_9LACO</name>
<evidence type="ECO:0000256" key="2">
    <source>
        <dbReference type="SAM" id="Phobius"/>
    </source>
</evidence>
<keyword evidence="5" id="KW-1185">Reference proteome</keyword>
<proteinExistence type="predicted"/>
<protein>
    <recommendedName>
        <fullName evidence="6">Peptidase A2 domain-containing protein</fullName>
    </recommendedName>
</protein>
<dbReference type="EMBL" id="SDGZ01000008">
    <property type="protein sequence ID" value="TYC50506.1"/>
    <property type="molecule type" value="Genomic_DNA"/>
</dbReference>
<keyword evidence="3" id="KW-0732">Signal</keyword>
<dbReference type="Proteomes" id="UP000371977">
    <property type="component" value="Unassembled WGS sequence"/>
</dbReference>
<feature type="signal peptide" evidence="3">
    <location>
        <begin position="1"/>
        <end position="33"/>
    </location>
</feature>
<feature type="region of interest" description="Disordered" evidence="1">
    <location>
        <begin position="95"/>
        <end position="124"/>
    </location>
</feature>
<feature type="transmembrane region" description="Helical" evidence="2">
    <location>
        <begin position="394"/>
        <end position="413"/>
    </location>
</feature>
<keyword evidence="2" id="KW-0472">Membrane</keyword>
<sequence>MSSKYKTILFPALILLSVLMASMLVSKSSIVQAYDTSAPNYQKGSGEAEEAEGHIKGTIIDNTINKGSEILSNIGADISGALGNKTAAEVSSEKAKNASSLSAKTESNKSVQASNASTISSEAKQNGVDDYSEIPLWSKIKSAILNMIFPVEELNNVMSFFGLSRFILMLDSGELVNKDGSNPTKLRGVFSSDASNEDMLKTLGANPLVVIFLAFDQDGKLISSLMDIYQRFSLLFTYLAGIISVIVLIFLGMRLVKSGVLMAPLERVKAIYSLLDFVVVATVEVTYTKIVGILLYFDGIFVILVRNTMKAIPVGNGNLLLLAENLFSTVAGKTVEAGVATGASMALATLFPGVGAILTGTSAMSSIAILFALMALAGLMVYNSFFYFSRMISFGFLFVIGPVMIIFAVVPQLRGRFYNWIKELLGTIFYQAIQAFVWAICLVIIGVGLTSMNIIKDLSGSSMIDALLMIIGVSMLRPATNAIMSILQITFNMVGDINKATSTSTIAAATTSVVSGVTAGVGAAGLLSGLSGTALGEADILSKIGDFGGLAKKFGAGNIGNSLKNLESAMALGKNGASESALEAAKELPDDALDKSKKAANSKIEQWKSDGYDVENGQIPKGGIAELSDAMNEGFEHNDVRNDLALDKMEDDSPGMKTKRRFGQMFGNNENSNFKNYVDKVAGWQGLSKMSSVVSGAATAGFVTGLTDNGIYGSAAGAKVAQLTGKKVEEFGNDKVGRWLSTLQPTVEGEPTDIDDSLDEARILQANDSTSEFMDSLGRTSTDMPTRSGNKGFAIDASTIKSPRPSGVSEAGMTFKAMGLPDNISDSMADGLPDGVSAWGVQTNKGLSIKGDDGQLYGGIGRADMQLGNSQVKMQPLVSRNGTFEPKGNYAKILTSAGASAILSNSRTFDSLDGILDQPLSADGINSTGIGAMNSVGGIAPGTSTITPMQFGFDYSNPPVANGNVLKTMFDTGADAMIVTGKNGANQFYNGRISGNGVIQTTNFNPISSGYSSNMETIAAKGNRPSVNRAMSSISLHPGEAMLYDYKSSAWGLTVDGERQPIVSDRLKTTANALETLRNNGVFDTPTPVQAIADDMANGIMFDIPYRLQ</sequence>
<dbReference type="RefSeq" id="WP_187387524.1">
    <property type="nucleotide sequence ID" value="NZ_SDGZ01000008.1"/>
</dbReference>